<keyword evidence="3" id="KW-1185">Reference proteome</keyword>
<accession>A0A6V8NEE0</accession>
<evidence type="ECO:0000313" key="2">
    <source>
        <dbReference type="EMBL" id="GFO70810.1"/>
    </source>
</evidence>
<evidence type="ECO:0000256" key="1">
    <source>
        <dbReference type="SAM" id="SignalP"/>
    </source>
</evidence>
<dbReference type="Proteomes" id="UP000587586">
    <property type="component" value="Unassembled WGS sequence"/>
</dbReference>
<feature type="signal peptide" evidence="1">
    <location>
        <begin position="1"/>
        <end position="23"/>
    </location>
</feature>
<organism evidence="2 3">
    <name type="scientific">Geomonas limicola</name>
    <dbReference type="NCBI Taxonomy" id="2740186"/>
    <lineage>
        <taxon>Bacteria</taxon>
        <taxon>Pseudomonadati</taxon>
        <taxon>Thermodesulfobacteriota</taxon>
        <taxon>Desulfuromonadia</taxon>
        <taxon>Geobacterales</taxon>
        <taxon>Geobacteraceae</taxon>
        <taxon>Geomonas</taxon>
    </lineage>
</organism>
<evidence type="ECO:0000313" key="3">
    <source>
        <dbReference type="Proteomes" id="UP000587586"/>
    </source>
</evidence>
<comment type="caution">
    <text evidence="2">The sequence shown here is derived from an EMBL/GenBank/DDBJ whole genome shotgun (WGS) entry which is preliminary data.</text>
</comment>
<dbReference type="PROSITE" id="PS51257">
    <property type="entry name" value="PROKAR_LIPOPROTEIN"/>
    <property type="match status" value="1"/>
</dbReference>
<dbReference type="Gene3D" id="1.20.120.1490">
    <property type="match status" value="1"/>
</dbReference>
<dbReference type="EMBL" id="BLXZ01000013">
    <property type="protein sequence ID" value="GFO70810.1"/>
    <property type="molecule type" value="Genomic_DNA"/>
</dbReference>
<feature type="chain" id="PRO_5028304451" evidence="1">
    <location>
        <begin position="24"/>
        <end position="103"/>
    </location>
</feature>
<proteinExistence type="predicted"/>
<dbReference type="AlphaFoldDB" id="A0A6V8NEE0"/>
<gene>
    <name evidence="2" type="ORF">GMLC_43890</name>
</gene>
<name>A0A6V8NEE0_9BACT</name>
<keyword evidence="1" id="KW-0732">Signal</keyword>
<protein>
    <submittedName>
        <fullName evidence="2">Uncharacterized protein</fullName>
    </submittedName>
</protein>
<reference evidence="3" key="1">
    <citation type="submission" date="2020-06" db="EMBL/GenBank/DDBJ databases">
        <title>Draft genomic sequecing of Geomonas sp. Red745.</title>
        <authorList>
            <person name="Itoh H."/>
            <person name="Xu Z.X."/>
            <person name="Ushijima N."/>
            <person name="Masuda Y."/>
            <person name="Shiratori Y."/>
            <person name="Senoo K."/>
        </authorList>
    </citation>
    <scope>NUCLEOTIDE SEQUENCE [LARGE SCALE GENOMIC DNA]</scope>
    <source>
        <strain evidence="3">Red745</strain>
    </source>
</reference>
<dbReference type="RefSeq" id="WP_183363424.1">
    <property type="nucleotide sequence ID" value="NZ_BLXZ01000013.1"/>
</dbReference>
<sequence>MKKSLIVALALTLGVASFGVAQASGGSCCQNGPCPQQAAQHTGAAVDQLAQAVKAKDLELRRLYSDDTIDPHQVDKVEGELKELQGQLRAAAHKQGAPSCCLS</sequence>